<feature type="region of interest" description="Disordered" evidence="1">
    <location>
        <begin position="283"/>
        <end position="311"/>
    </location>
</feature>
<proteinExistence type="predicted"/>
<protein>
    <submittedName>
        <fullName evidence="3">Uncharacterized protein</fullName>
    </submittedName>
</protein>
<dbReference type="EMBL" id="VTFH01000001">
    <property type="protein sequence ID" value="KAA8562414.1"/>
    <property type="molecule type" value="Genomic_DNA"/>
</dbReference>
<evidence type="ECO:0000256" key="2">
    <source>
        <dbReference type="SAM" id="Phobius"/>
    </source>
</evidence>
<evidence type="ECO:0000313" key="3">
    <source>
        <dbReference type="EMBL" id="KAA8562414.1"/>
    </source>
</evidence>
<evidence type="ECO:0000256" key="1">
    <source>
        <dbReference type="SAM" id="MobiDB-lite"/>
    </source>
</evidence>
<feature type="transmembrane region" description="Helical" evidence="2">
    <location>
        <begin position="31"/>
        <end position="51"/>
    </location>
</feature>
<gene>
    <name evidence="3" type="ORF">FX985_02480</name>
</gene>
<organism evidence="3 4">
    <name type="scientific">Pseudomonas extremaustralis</name>
    <dbReference type="NCBI Taxonomy" id="359110"/>
    <lineage>
        <taxon>Bacteria</taxon>
        <taxon>Pseudomonadati</taxon>
        <taxon>Pseudomonadota</taxon>
        <taxon>Gammaproteobacteria</taxon>
        <taxon>Pseudomonadales</taxon>
        <taxon>Pseudomonadaceae</taxon>
        <taxon>Pseudomonas</taxon>
    </lineage>
</organism>
<keyword evidence="2" id="KW-0472">Membrane</keyword>
<dbReference type="Proteomes" id="UP000323425">
    <property type="component" value="Unassembled WGS sequence"/>
</dbReference>
<accession>A0A5M9J052</accession>
<keyword evidence="2" id="KW-1133">Transmembrane helix</keyword>
<reference evidence="3 4" key="1">
    <citation type="journal article" date="2018" name="Plant Biotechnol. Rep.">
        <title>Diversity and antifungal activity of endophytic bacteria associated with Panax ginseng seedlings.</title>
        <authorList>
            <person name="Park J.M."/>
            <person name="Hong C.E."/>
            <person name="Jo S.H."/>
        </authorList>
    </citation>
    <scope>NUCLEOTIDE SEQUENCE [LARGE SCALE GENOMIC DNA]</scope>
    <source>
        <strain evidence="3 4">PgKB38</strain>
    </source>
</reference>
<name>A0A5M9J052_9PSED</name>
<comment type="caution">
    <text evidence="3">The sequence shown here is derived from an EMBL/GenBank/DDBJ whole genome shotgun (WGS) entry which is preliminary data.</text>
</comment>
<dbReference type="AlphaFoldDB" id="A0A5M9J052"/>
<evidence type="ECO:0000313" key="4">
    <source>
        <dbReference type="Proteomes" id="UP000323425"/>
    </source>
</evidence>
<keyword evidence="2" id="KW-0812">Transmembrane</keyword>
<sequence>MVYISVAAGAVAGGLGYISVAAVTAAGGGGYISIAAVTATGGSALTAGHFWKGPKVTKRPSPHHSAPRLGSVCPHSGFGAWAAVMGHPWPRTANPASCRVTHAPKPAFGQRGLTGRRRSKAKARRPSSRPVLWLVYSVKCGRGLAPDEGVSVTYLLTDPPPSGASPLPHLDLHRSEISIGQVDLVPLLLCFCSAFDLDFRRPVKPRWPNAGLNPWVTRQDAGLAVLGQGWPMTAAHGFKPGFGHTEPKRGAEWWGKSPFGYFWGSFPKVTRCKSGTASSRYRSNGYVHPPASHRSHNNGYAHAHPQKGPTP</sequence>